<protein>
    <submittedName>
        <fullName evidence="1">Uncharacterized protein</fullName>
    </submittedName>
</protein>
<reference evidence="1" key="1">
    <citation type="submission" date="2020-05" db="EMBL/GenBank/DDBJ databases">
        <title>Large-scale comparative analyses of tick genomes elucidate their genetic diversity and vector capacities.</title>
        <authorList>
            <person name="Jia N."/>
            <person name="Wang J."/>
            <person name="Shi W."/>
            <person name="Du L."/>
            <person name="Sun Y."/>
            <person name="Zhan W."/>
            <person name="Jiang J."/>
            <person name="Wang Q."/>
            <person name="Zhang B."/>
            <person name="Ji P."/>
            <person name="Sakyi L.B."/>
            <person name="Cui X."/>
            <person name="Yuan T."/>
            <person name="Jiang B."/>
            <person name="Yang W."/>
            <person name="Lam T.T.-Y."/>
            <person name="Chang Q."/>
            <person name="Ding S."/>
            <person name="Wang X."/>
            <person name="Zhu J."/>
            <person name="Ruan X."/>
            <person name="Zhao L."/>
            <person name="Wei J."/>
            <person name="Que T."/>
            <person name="Du C."/>
            <person name="Cheng J."/>
            <person name="Dai P."/>
            <person name="Han X."/>
            <person name="Huang E."/>
            <person name="Gao Y."/>
            <person name="Liu J."/>
            <person name="Shao H."/>
            <person name="Ye R."/>
            <person name="Li L."/>
            <person name="Wei W."/>
            <person name="Wang X."/>
            <person name="Wang C."/>
            <person name="Yang T."/>
            <person name="Huo Q."/>
            <person name="Li W."/>
            <person name="Guo W."/>
            <person name="Chen H."/>
            <person name="Zhou L."/>
            <person name="Ni X."/>
            <person name="Tian J."/>
            <person name="Zhou Y."/>
            <person name="Sheng Y."/>
            <person name="Liu T."/>
            <person name="Pan Y."/>
            <person name="Xia L."/>
            <person name="Li J."/>
            <person name="Zhao F."/>
            <person name="Cao W."/>
        </authorList>
    </citation>
    <scope>NUCLEOTIDE SEQUENCE</scope>
    <source>
        <strain evidence="1">Hyas-2018</strain>
    </source>
</reference>
<dbReference type="EMBL" id="CM023486">
    <property type="protein sequence ID" value="KAH6927828.1"/>
    <property type="molecule type" value="Genomic_DNA"/>
</dbReference>
<sequence length="159" mass="17430">MFASGCDGGRYLNASKATVIPRIFSFEKANFVRRRSRVGTSQKSRRTLPSSVAITRRQSAERAASAGATSQTARSELLRTVPQCSMCVIHYGHRANTGGQRCFIAPSSPRSQRLRSLSVLAGTGRRSCYRAAAGTRRRVSLCFMTRDLPWGSSLCENHA</sequence>
<organism evidence="1 2">
    <name type="scientific">Hyalomma asiaticum</name>
    <name type="common">Tick</name>
    <dbReference type="NCBI Taxonomy" id="266040"/>
    <lineage>
        <taxon>Eukaryota</taxon>
        <taxon>Metazoa</taxon>
        <taxon>Ecdysozoa</taxon>
        <taxon>Arthropoda</taxon>
        <taxon>Chelicerata</taxon>
        <taxon>Arachnida</taxon>
        <taxon>Acari</taxon>
        <taxon>Parasitiformes</taxon>
        <taxon>Ixodida</taxon>
        <taxon>Ixodoidea</taxon>
        <taxon>Ixodidae</taxon>
        <taxon>Hyalomminae</taxon>
        <taxon>Hyalomma</taxon>
    </lineage>
</organism>
<dbReference type="Proteomes" id="UP000821845">
    <property type="component" value="Chromosome 6"/>
</dbReference>
<evidence type="ECO:0000313" key="2">
    <source>
        <dbReference type="Proteomes" id="UP000821845"/>
    </source>
</evidence>
<name>A0ACB7S2F9_HYAAI</name>
<accession>A0ACB7S2F9</accession>
<gene>
    <name evidence="1" type="ORF">HPB50_008968</name>
</gene>
<keyword evidence="2" id="KW-1185">Reference proteome</keyword>
<proteinExistence type="predicted"/>
<evidence type="ECO:0000313" key="1">
    <source>
        <dbReference type="EMBL" id="KAH6927828.1"/>
    </source>
</evidence>
<comment type="caution">
    <text evidence="1">The sequence shown here is derived from an EMBL/GenBank/DDBJ whole genome shotgun (WGS) entry which is preliminary data.</text>
</comment>